<protein>
    <submittedName>
        <fullName evidence="2">WD-REPEATS-REGION domain-containing protein</fullName>
    </submittedName>
</protein>
<gene>
    <name evidence="2" type="ORF">MSAN_01701100</name>
</gene>
<organism evidence="2 3">
    <name type="scientific">Mycena sanguinolenta</name>
    <dbReference type="NCBI Taxonomy" id="230812"/>
    <lineage>
        <taxon>Eukaryota</taxon>
        <taxon>Fungi</taxon>
        <taxon>Dikarya</taxon>
        <taxon>Basidiomycota</taxon>
        <taxon>Agaricomycotina</taxon>
        <taxon>Agaricomycetes</taxon>
        <taxon>Agaricomycetidae</taxon>
        <taxon>Agaricales</taxon>
        <taxon>Marasmiineae</taxon>
        <taxon>Mycenaceae</taxon>
        <taxon>Mycena</taxon>
    </lineage>
</organism>
<dbReference type="OrthoDB" id="3041413at2759"/>
<accession>A0A8H6XWX4</accession>
<dbReference type="EMBL" id="JACAZH010000015">
    <property type="protein sequence ID" value="KAF7349743.1"/>
    <property type="molecule type" value="Genomic_DNA"/>
</dbReference>
<comment type="caution">
    <text evidence="2">The sequence shown here is derived from an EMBL/GenBank/DDBJ whole genome shotgun (WGS) entry which is preliminary data.</text>
</comment>
<proteinExistence type="predicted"/>
<dbReference type="Proteomes" id="UP000623467">
    <property type="component" value="Unassembled WGS sequence"/>
</dbReference>
<feature type="compositionally biased region" description="Polar residues" evidence="1">
    <location>
        <begin position="92"/>
        <end position="112"/>
    </location>
</feature>
<feature type="compositionally biased region" description="Basic and acidic residues" evidence="1">
    <location>
        <begin position="746"/>
        <end position="755"/>
    </location>
</feature>
<name>A0A8H6XWX4_9AGAR</name>
<feature type="compositionally biased region" description="Low complexity" evidence="1">
    <location>
        <begin position="797"/>
        <end position="806"/>
    </location>
</feature>
<feature type="region of interest" description="Disordered" evidence="1">
    <location>
        <begin position="1"/>
        <end position="59"/>
    </location>
</feature>
<sequence length="820" mass="88559">MLSTLPSPPSISSDTLGAELTFPDSLGGGGGRGVEEEAEEEPQPFLYARQTAGGGGFSDVGGRYEIYADRFAYRPSTAGSSTGASPGSPTSDLPSDGSNSTEGPSTPLQDSNTRLSAGQMYLDPEDVKKRSGDSVLFKKEGLQEVLQGPVSSAEPHISTFVVFMPDSSFINNDPTAVRLEDVKFLEKYVTNGGHTHSIHRAEDAENWVEMNYDSTLLKSLRSVGLGGPLATMLSTDMPALAIFGSIVDNRILELAQRLSDASTLPVMVQPVADDPVTIFSQSSSFNAHSAGDAMDDGSESDNPSSELDASDDDSGSDLPTDKVFRLRGGATGQDKTQPDDASDYLGPNGIERPDVGLHRTNIDLHLNIDENCVYDVEISSETMFKFQTDKAETADPLTESLARSQVLSCVDLKVEMRPSEVCVDRSYSNIGFLVHQSKYIAGREYLARGFERPTAKATHGTQTSTQTTQSLAVGLADMKPTLTGTASRGRATGKTVQFADEKAAPPCEVKGQVGKKWDSDGKCYSSYDVAWYPANDPNGIPHPVDFRFGMGIKFYGRPERYISKLPRISHILRNQIIMWIYDPSLKAKVRGIVVLTTTYIPDITVSEPLSILEDQDVNLERSHVPPPADATSLGQAAANSVAIGLFEEPKEDAKTGMRKFIQKFAPKSSRQKPRKTDLIDLPLHEYVARGWDQTNQMWRNTVWPTLDEGFRDAPRSSAAWNMSLISGTPEDDARAVVEATESARLAGERGDDKPTRRTNHVVAENSDAETGSSEGSNVKGVHVILPDLGHSTVGMAGSSIDSGSDDAQVKKPLSLRGMTA</sequence>
<feature type="compositionally biased region" description="Low complexity" evidence="1">
    <location>
        <begin position="75"/>
        <end position="91"/>
    </location>
</feature>
<evidence type="ECO:0000313" key="2">
    <source>
        <dbReference type="EMBL" id="KAF7349743.1"/>
    </source>
</evidence>
<evidence type="ECO:0000313" key="3">
    <source>
        <dbReference type="Proteomes" id="UP000623467"/>
    </source>
</evidence>
<feature type="region of interest" description="Disordered" evidence="1">
    <location>
        <begin position="795"/>
        <end position="820"/>
    </location>
</feature>
<feature type="compositionally biased region" description="Low complexity" evidence="1">
    <location>
        <begin position="1"/>
        <end position="16"/>
    </location>
</feature>
<dbReference type="AlphaFoldDB" id="A0A8H6XWX4"/>
<feature type="region of interest" description="Disordered" evidence="1">
    <location>
        <begin position="743"/>
        <end position="777"/>
    </location>
</feature>
<feature type="region of interest" description="Disordered" evidence="1">
    <location>
        <begin position="287"/>
        <end position="347"/>
    </location>
</feature>
<keyword evidence="3" id="KW-1185">Reference proteome</keyword>
<reference evidence="2" key="1">
    <citation type="submission" date="2020-05" db="EMBL/GenBank/DDBJ databases">
        <title>Mycena genomes resolve the evolution of fungal bioluminescence.</title>
        <authorList>
            <person name="Tsai I.J."/>
        </authorList>
    </citation>
    <scope>NUCLEOTIDE SEQUENCE</scope>
    <source>
        <strain evidence="2">160909Yilan</strain>
    </source>
</reference>
<evidence type="ECO:0000256" key="1">
    <source>
        <dbReference type="SAM" id="MobiDB-lite"/>
    </source>
</evidence>
<feature type="region of interest" description="Disordered" evidence="1">
    <location>
        <begin position="75"/>
        <end position="112"/>
    </location>
</feature>